<dbReference type="EMBL" id="BMMU01000027">
    <property type="protein sequence ID" value="GGJ57272.1"/>
    <property type="molecule type" value="Genomic_DNA"/>
</dbReference>
<reference evidence="1" key="1">
    <citation type="journal article" date="2014" name="Int. J. Syst. Evol. Microbiol.">
        <title>Complete genome sequence of Corynebacterium casei LMG S-19264T (=DSM 44701T), isolated from a smear-ripened cheese.</title>
        <authorList>
            <consortium name="US DOE Joint Genome Institute (JGI-PGF)"/>
            <person name="Walter F."/>
            <person name="Albersmeier A."/>
            <person name="Kalinowski J."/>
            <person name="Ruckert C."/>
        </authorList>
    </citation>
    <scope>NUCLEOTIDE SEQUENCE</scope>
    <source>
        <strain evidence="1">CGMCC 4.7272</strain>
    </source>
</reference>
<proteinExistence type="predicted"/>
<protein>
    <submittedName>
        <fullName evidence="1">Uncharacterized protein</fullName>
    </submittedName>
</protein>
<evidence type="ECO:0000313" key="2">
    <source>
        <dbReference type="Proteomes" id="UP000625682"/>
    </source>
</evidence>
<dbReference type="Proteomes" id="UP000625682">
    <property type="component" value="Unassembled WGS sequence"/>
</dbReference>
<gene>
    <name evidence="1" type="ORF">GCM10012282_63110</name>
</gene>
<organism evidence="1 2">
    <name type="scientific">Streptomyces lacrimifluminis</name>
    <dbReference type="NCBI Taxonomy" id="1500077"/>
    <lineage>
        <taxon>Bacteria</taxon>
        <taxon>Bacillati</taxon>
        <taxon>Actinomycetota</taxon>
        <taxon>Actinomycetes</taxon>
        <taxon>Kitasatosporales</taxon>
        <taxon>Streptomycetaceae</taxon>
        <taxon>Streptomyces</taxon>
    </lineage>
</organism>
<dbReference type="AlphaFoldDB" id="A0A917P2Q0"/>
<evidence type="ECO:0000313" key="1">
    <source>
        <dbReference type="EMBL" id="GGJ57272.1"/>
    </source>
</evidence>
<reference evidence="1" key="2">
    <citation type="submission" date="2020-09" db="EMBL/GenBank/DDBJ databases">
        <authorList>
            <person name="Sun Q."/>
            <person name="Zhou Y."/>
        </authorList>
    </citation>
    <scope>NUCLEOTIDE SEQUENCE</scope>
    <source>
        <strain evidence="1">CGMCC 4.7272</strain>
    </source>
</reference>
<name>A0A917P2Q0_9ACTN</name>
<keyword evidence="2" id="KW-1185">Reference proteome</keyword>
<comment type="caution">
    <text evidence="1">The sequence shown here is derived from an EMBL/GenBank/DDBJ whole genome shotgun (WGS) entry which is preliminary data.</text>
</comment>
<accession>A0A917P2Q0</accession>
<sequence>MLSQFGFHPDALVAASASIDTMLDTERVGEGPDTGWTAVSQRFSNWLDELDQDSQQKRRAVDIHIITDLQQELAKEAATAGVPTELFRQWGFKGWVRAVGESPAVGLFREMLHSRHLNKGTTWQRNDLTDILHLSCAAGYADFVVCEKHMRDPLQHGLKRMGRSAQVYRRLTGAVAAIEDLLEAPTSPVSPGQ</sequence>